<feature type="domain" description="Zn(2)-C6 fungal-type" evidence="2">
    <location>
        <begin position="8"/>
        <end position="59"/>
    </location>
</feature>
<keyword evidence="1" id="KW-0539">Nucleus</keyword>
<dbReference type="PANTHER" id="PTHR47657">
    <property type="entry name" value="STEROL REGULATORY ELEMENT-BINDING PROTEIN ECM22"/>
    <property type="match status" value="1"/>
</dbReference>
<dbReference type="InterPro" id="IPR036864">
    <property type="entry name" value="Zn2-C6_fun-type_DNA-bd_sf"/>
</dbReference>
<sequence>MAPRLSHKKTRTGCKRCKARKVKVLSDTSQCDEVKPSCGGCTRHNVSCEYAASPYDTQSPSSETIRQSEEHNLELRLLHEWMAYTCMSLSTTWEFWKQEAPLIAMEFRYVLDAMLALTALHTSRQKPRMWSGLEGRMVELENGSDSLDTTPNTDSTLGLGWKGASRLKHTATGQHSATSLKYHPAANHGEMLELSRKYFSRALEGHQKAVAALDIDNIRATYLSSILICFYSLFTLSEEIEDSLMLDPLRWFRLSRGTTLIINRWQQLVGDQWFVDAGGMYGEPDLSDNDELFRKDHQLGFEYLLKPIDGDYITEADWEAYEHTLSFFGTIYKGIVHETDSPLATGRRIIAMPARVPVRFGELVESNRPRAIAIMAHVFATMRLAEGRFPWLKGIAQRQVPLLCNSLPQAWMPAVEWPLLVVNGNVSVMPAQVL</sequence>
<feature type="non-terminal residue" evidence="3">
    <location>
        <position position="434"/>
    </location>
</feature>
<dbReference type="Gene3D" id="4.10.240.10">
    <property type="entry name" value="Zn(2)-C6 fungal-type DNA-binding domain"/>
    <property type="match status" value="1"/>
</dbReference>
<dbReference type="GO" id="GO:0000981">
    <property type="term" value="F:DNA-binding transcription factor activity, RNA polymerase II-specific"/>
    <property type="evidence" value="ECO:0007669"/>
    <property type="project" value="InterPro"/>
</dbReference>
<evidence type="ECO:0000313" key="4">
    <source>
        <dbReference type="Proteomes" id="UP000660729"/>
    </source>
</evidence>
<name>A0A8H6RNQ9_9PEZI</name>
<dbReference type="EMBL" id="JABCIY010000038">
    <property type="protein sequence ID" value="KAF7195721.1"/>
    <property type="molecule type" value="Genomic_DNA"/>
</dbReference>
<dbReference type="PANTHER" id="PTHR47657:SF14">
    <property type="entry name" value="ZN(2)-C6 FUNGAL-TYPE DOMAIN-CONTAINING PROTEIN"/>
    <property type="match status" value="1"/>
</dbReference>
<evidence type="ECO:0000259" key="2">
    <source>
        <dbReference type="SMART" id="SM00066"/>
    </source>
</evidence>
<comment type="caution">
    <text evidence="3">The sequence shown here is derived from an EMBL/GenBank/DDBJ whole genome shotgun (WGS) entry which is preliminary data.</text>
</comment>
<dbReference type="InterPro" id="IPR052400">
    <property type="entry name" value="Zn2-C6_fungal_TF"/>
</dbReference>
<evidence type="ECO:0000256" key="1">
    <source>
        <dbReference type="ARBA" id="ARBA00023242"/>
    </source>
</evidence>
<protein>
    <submittedName>
        <fullName evidence="3">Sterol uptake control protein 2</fullName>
    </submittedName>
</protein>
<accession>A0A8H6RNQ9</accession>
<reference evidence="3" key="1">
    <citation type="submission" date="2020-04" db="EMBL/GenBank/DDBJ databases">
        <title>Draft genome resource of the tomato pathogen Pseudocercospora fuligena.</title>
        <authorList>
            <person name="Zaccaron A."/>
        </authorList>
    </citation>
    <scope>NUCLEOTIDE SEQUENCE</scope>
    <source>
        <strain evidence="3">PF001</strain>
    </source>
</reference>
<dbReference type="OrthoDB" id="416217at2759"/>
<dbReference type="SUPFAM" id="SSF57701">
    <property type="entry name" value="Zn2/Cys6 DNA-binding domain"/>
    <property type="match status" value="1"/>
</dbReference>
<keyword evidence="4" id="KW-1185">Reference proteome</keyword>
<dbReference type="InterPro" id="IPR001138">
    <property type="entry name" value="Zn2Cys6_DnaBD"/>
</dbReference>
<dbReference type="Proteomes" id="UP000660729">
    <property type="component" value="Unassembled WGS sequence"/>
</dbReference>
<organism evidence="3 4">
    <name type="scientific">Pseudocercospora fuligena</name>
    <dbReference type="NCBI Taxonomy" id="685502"/>
    <lineage>
        <taxon>Eukaryota</taxon>
        <taxon>Fungi</taxon>
        <taxon>Dikarya</taxon>
        <taxon>Ascomycota</taxon>
        <taxon>Pezizomycotina</taxon>
        <taxon>Dothideomycetes</taxon>
        <taxon>Dothideomycetidae</taxon>
        <taxon>Mycosphaerellales</taxon>
        <taxon>Mycosphaerellaceae</taxon>
        <taxon>Pseudocercospora</taxon>
    </lineage>
</organism>
<evidence type="ECO:0000313" key="3">
    <source>
        <dbReference type="EMBL" id="KAF7195721.1"/>
    </source>
</evidence>
<gene>
    <name evidence="3" type="ORF">HII31_03039</name>
</gene>
<dbReference type="SMART" id="SM00066">
    <property type="entry name" value="GAL4"/>
    <property type="match status" value="1"/>
</dbReference>
<dbReference type="AlphaFoldDB" id="A0A8H6RNQ9"/>
<dbReference type="GO" id="GO:0008270">
    <property type="term" value="F:zinc ion binding"/>
    <property type="evidence" value="ECO:0007669"/>
    <property type="project" value="InterPro"/>
</dbReference>
<proteinExistence type="predicted"/>
<dbReference type="CDD" id="cd00067">
    <property type="entry name" value="GAL4"/>
    <property type="match status" value="1"/>
</dbReference>